<organism evidence="1 2">
    <name type="scientific">Cytobacillus purgationiresistens</name>
    <dbReference type="NCBI Taxonomy" id="863449"/>
    <lineage>
        <taxon>Bacteria</taxon>
        <taxon>Bacillati</taxon>
        <taxon>Bacillota</taxon>
        <taxon>Bacilli</taxon>
        <taxon>Bacillales</taxon>
        <taxon>Bacillaceae</taxon>
        <taxon>Cytobacillus</taxon>
    </lineage>
</organism>
<dbReference type="Proteomes" id="UP001238088">
    <property type="component" value="Unassembled WGS sequence"/>
</dbReference>
<dbReference type="EMBL" id="JAUSUB010000011">
    <property type="protein sequence ID" value="MDQ0270937.1"/>
    <property type="molecule type" value="Genomic_DNA"/>
</dbReference>
<name>A0ABU0AJK7_9BACI</name>
<reference evidence="1 2" key="1">
    <citation type="submission" date="2023-07" db="EMBL/GenBank/DDBJ databases">
        <title>Genomic Encyclopedia of Type Strains, Phase IV (KMG-IV): sequencing the most valuable type-strain genomes for metagenomic binning, comparative biology and taxonomic classification.</title>
        <authorList>
            <person name="Goeker M."/>
        </authorList>
    </citation>
    <scope>NUCLEOTIDE SEQUENCE [LARGE SCALE GENOMIC DNA]</scope>
    <source>
        <strain evidence="1 2">DSM 23494</strain>
    </source>
</reference>
<sequence>MNNISLNQIVINDNQVDYFFNTSEKIKKYVCREHLFFEFNDDLTEVPESILAIPFVANLAPLAWITNSTILVDQLDQSFFQCLKYIKKAYQNMYPNVPFNGEIIAKNIVENTYEVEHEAAQLFSGGLDALSTYVRIKNTKPILITEYAWHIDKVEKSGVWEGDKSHVMDFSAKQGLKNVLIQSNYGTFLNASVIDKDFQKKLGDSWWHGLHHGLAIITAAIPIAYKLKVKCIYIASSFFEGYKAKCASDPTVDNEIKFASGEVFHHGYDMNRQEKVKVIVNDSKNYNSKVNLRVCFRNEENCCECEKCVRTMVGILAEGQLPNDYGFKIQRNLSTHIKEFLELNVKFFNKDKIMQWELAKMRMEENQKNIISKDLLAWFLIYDFTLERKKALLTYRLTNFIPIIKRRMNEKINKFLIQNG</sequence>
<evidence type="ECO:0000313" key="2">
    <source>
        <dbReference type="Proteomes" id="UP001238088"/>
    </source>
</evidence>
<evidence type="ECO:0000313" key="1">
    <source>
        <dbReference type="EMBL" id="MDQ0270937.1"/>
    </source>
</evidence>
<accession>A0ABU0AJK7</accession>
<proteinExistence type="predicted"/>
<protein>
    <recommendedName>
        <fullName evidence="3">Peptidase</fullName>
    </recommendedName>
</protein>
<evidence type="ECO:0008006" key="3">
    <source>
        <dbReference type="Google" id="ProtNLM"/>
    </source>
</evidence>
<comment type="caution">
    <text evidence="1">The sequence shown here is derived from an EMBL/GenBank/DDBJ whole genome shotgun (WGS) entry which is preliminary data.</text>
</comment>
<keyword evidence="2" id="KW-1185">Reference proteome</keyword>
<dbReference type="RefSeq" id="WP_307475757.1">
    <property type="nucleotide sequence ID" value="NZ_JAUSUB010000011.1"/>
</dbReference>
<gene>
    <name evidence="1" type="ORF">J2S17_002823</name>
</gene>